<dbReference type="AlphaFoldDB" id="A0AAV4LHF6"/>
<dbReference type="Pfam" id="PF02754">
    <property type="entry name" value="CCG"/>
    <property type="match status" value="2"/>
</dbReference>
<dbReference type="Proteomes" id="UP001057291">
    <property type="component" value="Unassembled WGS sequence"/>
</dbReference>
<dbReference type="InterPro" id="IPR004017">
    <property type="entry name" value="Cys_rich_dom"/>
</dbReference>
<dbReference type="GO" id="GO:0005829">
    <property type="term" value="C:cytosol"/>
    <property type="evidence" value="ECO:0007669"/>
    <property type="project" value="TreeGrafter"/>
</dbReference>
<evidence type="ECO:0000313" key="2">
    <source>
        <dbReference type="EMBL" id="GIM46944.1"/>
    </source>
</evidence>
<proteinExistence type="predicted"/>
<feature type="domain" description="Cysteine-rich" evidence="1">
    <location>
        <begin position="3"/>
        <end position="84"/>
    </location>
</feature>
<dbReference type="PANTHER" id="PTHR30296:SF0">
    <property type="entry name" value="LACTATE UTILIZATION PROTEIN A"/>
    <property type="match status" value="1"/>
</dbReference>
<comment type="caution">
    <text evidence="2">The sequence shown here is derived from an EMBL/GenBank/DDBJ whole genome shotgun (WGS) entry which is preliminary data.</text>
</comment>
<gene>
    <name evidence="2" type="ORF">DNHGIG_24930</name>
</gene>
<protein>
    <submittedName>
        <fullName evidence="2">Fe-S oxidoreductase</fullName>
    </submittedName>
</protein>
<sequence>MKVSLFITCLADSMFPEVGESVVRILHRLGCKIDFPEAQTCCGQPAYNSGYLRETRDVALTLLDAFEESEYVVTPSGSCAGMIRHAYPDLFAHDPVLSSRVVRLAEKTFEFSQFLVDVLGVTDLGAELHARVTYHPSCHAMRLTGVQEQPEILLKHVKGLVYTELPNKMECCGFGGTFSVKMGDISAAMVTDKVNQVVQTQADILTGTDMGCLMNIQGRLRREGHAIEVMHLAQLLAKGMKL</sequence>
<evidence type="ECO:0000313" key="3">
    <source>
        <dbReference type="Proteomes" id="UP001057291"/>
    </source>
</evidence>
<keyword evidence="3" id="KW-1185">Reference proteome</keyword>
<organism evidence="2 3">
    <name type="scientific">Collibacillus ludicampi</name>
    <dbReference type="NCBI Taxonomy" id="2771369"/>
    <lineage>
        <taxon>Bacteria</taxon>
        <taxon>Bacillati</taxon>
        <taxon>Bacillota</taxon>
        <taxon>Bacilli</taxon>
        <taxon>Bacillales</taxon>
        <taxon>Alicyclobacillaceae</taxon>
        <taxon>Collibacillus</taxon>
    </lineage>
</organism>
<dbReference type="EMBL" id="BOQE01000001">
    <property type="protein sequence ID" value="GIM46944.1"/>
    <property type="molecule type" value="Genomic_DNA"/>
</dbReference>
<dbReference type="GO" id="GO:0016491">
    <property type="term" value="F:oxidoreductase activity"/>
    <property type="evidence" value="ECO:0007669"/>
    <property type="project" value="UniProtKB-ARBA"/>
</dbReference>
<dbReference type="RefSeq" id="WP_282199978.1">
    <property type="nucleotide sequence ID" value="NZ_BOQE01000001.1"/>
</dbReference>
<evidence type="ECO:0000259" key="1">
    <source>
        <dbReference type="Pfam" id="PF02754"/>
    </source>
</evidence>
<feature type="domain" description="Cysteine-rich" evidence="1">
    <location>
        <begin position="132"/>
        <end position="217"/>
    </location>
</feature>
<reference evidence="2" key="1">
    <citation type="journal article" date="2023" name="Int. J. Syst. Evol. Microbiol.">
        <title>Collibacillus ludicampi gen. nov., sp. nov., a new soil bacterium of the family Alicyclobacillaceae.</title>
        <authorList>
            <person name="Jojima T."/>
            <person name="Ioku Y."/>
            <person name="Fukuta Y."/>
            <person name="Shirasaka N."/>
            <person name="Matsumura Y."/>
            <person name="Mori M."/>
        </authorList>
    </citation>
    <scope>NUCLEOTIDE SEQUENCE</scope>
    <source>
        <strain evidence="2">TP075</strain>
    </source>
</reference>
<dbReference type="PANTHER" id="PTHR30296">
    <property type="entry name" value="UNCHARACTERIZED PROTEIN YKGE"/>
    <property type="match status" value="1"/>
</dbReference>
<name>A0AAV4LHF6_9BACL</name>
<accession>A0AAV4LHF6</accession>